<proteinExistence type="predicted"/>
<keyword evidence="1" id="KW-0812">Transmembrane</keyword>
<comment type="caution">
    <text evidence="2">The sequence shown here is derived from an EMBL/GenBank/DDBJ whole genome shotgun (WGS) entry which is preliminary data.</text>
</comment>
<feature type="transmembrane region" description="Helical" evidence="1">
    <location>
        <begin position="54"/>
        <end position="73"/>
    </location>
</feature>
<keyword evidence="1" id="KW-1133">Transmembrane helix</keyword>
<dbReference type="OrthoDB" id="2295852at2"/>
<feature type="transmembrane region" description="Helical" evidence="1">
    <location>
        <begin position="12"/>
        <end position="34"/>
    </location>
</feature>
<organism evidence="2 3">
    <name type="scientific">Lactobacillus kullabergensis</name>
    <dbReference type="NCBI Taxonomy" id="1218493"/>
    <lineage>
        <taxon>Bacteria</taxon>
        <taxon>Bacillati</taxon>
        <taxon>Bacillota</taxon>
        <taxon>Bacilli</taxon>
        <taxon>Lactobacillales</taxon>
        <taxon>Lactobacillaceae</taxon>
        <taxon>Lactobacillus</taxon>
    </lineage>
</organism>
<dbReference type="PANTHER" id="PTHR37305">
    <property type="entry name" value="INTEGRAL MEMBRANE PROTEIN-RELATED"/>
    <property type="match status" value="1"/>
</dbReference>
<feature type="transmembrane region" description="Helical" evidence="1">
    <location>
        <begin position="230"/>
        <end position="249"/>
    </location>
</feature>
<name>A0A0F4LAS2_9LACO</name>
<dbReference type="PATRIC" id="fig|1218493.3.peg.1061"/>
<dbReference type="HOGENOM" id="CLU_050687_1_0_9"/>
<feature type="transmembrane region" description="Helical" evidence="1">
    <location>
        <begin position="140"/>
        <end position="161"/>
    </location>
</feature>
<evidence type="ECO:0000313" key="3">
    <source>
        <dbReference type="Proteomes" id="UP000033533"/>
    </source>
</evidence>
<reference evidence="2 3" key="1">
    <citation type="submission" date="2014-12" db="EMBL/GenBank/DDBJ databases">
        <title>Comparative genomics of the lactic acid bacteria isolated from the honey bee gut.</title>
        <authorList>
            <person name="Ellegaard K.M."/>
            <person name="Tamarit D."/>
            <person name="Javelind E."/>
            <person name="Olofsson T."/>
            <person name="Andersson S.G."/>
            <person name="Vasquez A."/>
        </authorList>
    </citation>
    <scope>NUCLEOTIDE SEQUENCE [LARGE SCALE GENOMIC DNA]</scope>
    <source>
        <strain evidence="2 3">Biut2</strain>
    </source>
</reference>
<protein>
    <submittedName>
        <fullName evidence="2">ABC superfamily ATP binding cassette transporter, membrane protein</fullName>
    </submittedName>
</protein>
<dbReference type="PANTHER" id="PTHR37305:SF1">
    <property type="entry name" value="MEMBRANE PROTEIN"/>
    <property type="match status" value="1"/>
</dbReference>
<gene>
    <name evidence="2" type="ORF">JF76_10090</name>
</gene>
<evidence type="ECO:0000313" key="2">
    <source>
        <dbReference type="EMBL" id="KJY55374.1"/>
    </source>
</evidence>
<dbReference type="RefSeq" id="WP_045928106.1">
    <property type="nucleotide sequence ID" value="NZ_JBHSZS010000025.1"/>
</dbReference>
<accession>A0A0F4LAS2</accession>
<sequence>MIFSIKQELYKLVHRKITWIASIILFFLMLITGFALADESKKLILTLTFDSSDFIMFILVIVGATSFSMEFQNNTILTLLYKSSNKIYVYLSKYIVLFLYDVFLHLLALFYTICLRYTIFNYRVNWSELYLYHQPVWLNMVTASLIDLVTTMLIIAIVFLLSCLINSSAIVIAASLLVTFIGQNISSELMNGGKLISIMKWNPFNMVDLTRQYGNYGMYVLTTHLNNQELLMGSLVYILIFVITGYLIFRRKRF</sequence>
<evidence type="ECO:0000256" key="1">
    <source>
        <dbReference type="SAM" id="Phobius"/>
    </source>
</evidence>
<dbReference type="Pfam" id="PF12730">
    <property type="entry name" value="ABC2_membrane_4"/>
    <property type="match status" value="1"/>
</dbReference>
<feature type="transmembrane region" description="Helical" evidence="1">
    <location>
        <begin position="94"/>
        <end position="120"/>
    </location>
</feature>
<dbReference type="Proteomes" id="UP000033533">
    <property type="component" value="Unassembled WGS sequence"/>
</dbReference>
<keyword evidence="1" id="KW-0472">Membrane</keyword>
<feature type="transmembrane region" description="Helical" evidence="1">
    <location>
        <begin position="168"/>
        <end position="185"/>
    </location>
</feature>
<dbReference type="EMBL" id="JXBY01000019">
    <property type="protein sequence ID" value="KJY55374.1"/>
    <property type="molecule type" value="Genomic_DNA"/>
</dbReference>
<dbReference type="AlphaFoldDB" id="A0A0F4LAS2"/>
<dbReference type="STRING" id="1218493.JF76_10090"/>